<evidence type="ECO:0000256" key="1">
    <source>
        <dbReference type="SAM" id="MobiDB-lite"/>
    </source>
</evidence>
<feature type="compositionally biased region" description="Basic and acidic residues" evidence="1">
    <location>
        <begin position="139"/>
        <end position="151"/>
    </location>
</feature>
<feature type="region of interest" description="Disordered" evidence="1">
    <location>
        <begin position="494"/>
        <end position="516"/>
    </location>
</feature>
<feature type="compositionally biased region" description="Polar residues" evidence="1">
    <location>
        <begin position="11"/>
        <end position="34"/>
    </location>
</feature>
<dbReference type="AlphaFoldDB" id="A0A8H7AHN8"/>
<accession>A0A8H7AHN8</accession>
<dbReference type="EMBL" id="JAACFV010000059">
    <property type="protein sequence ID" value="KAF7508052.1"/>
    <property type="molecule type" value="Genomic_DNA"/>
</dbReference>
<organism evidence="2 3">
    <name type="scientific">Endocarpon pusillum</name>
    <dbReference type="NCBI Taxonomy" id="364733"/>
    <lineage>
        <taxon>Eukaryota</taxon>
        <taxon>Fungi</taxon>
        <taxon>Dikarya</taxon>
        <taxon>Ascomycota</taxon>
        <taxon>Pezizomycotina</taxon>
        <taxon>Eurotiomycetes</taxon>
        <taxon>Chaetothyriomycetidae</taxon>
        <taxon>Verrucariales</taxon>
        <taxon>Verrucariaceae</taxon>
        <taxon>Endocarpon</taxon>
    </lineage>
</organism>
<protein>
    <submittedName>
        <fullName evidence="2">Uncharacterized protein</fullName>
    </submittedName>
</protein>
<gene>
    <name evidence="2" type="ORF">GJ744_009634</name>
</gene>
<comment type="caution">
    <text evidence="2">The sequence shown here is derived from an EMBL/GenBank/DDBJ whole genome shotgun (WGS) entry which is preliminary data.</text>
</comment>
<evidence type="ECO:0000313" key="3">
    <source>
        <dbReference type="Proteomes" id="UP000606974"/>
    </source>
</evidence>
<proteinExistence type="predicted"/>
<name>A0A8H7AHN8_9EURO</name>
<reference evidence="2" key="1">
    <citation type="submission" date="2020-02" db="EMBL/GenBank/DDBJ databases">
        <authorList>
            <person name="Palmer J.M."/>
        </authorList>
    </citation>
    <scope>NUCLEOTIDE SEQUENCE</scope>
    <source>
        <strain evidence="2">EPUS1.4</strain>
        <tissue evidence="2">Thallus</tissue>
    </source>
</reference>
<dbReference type="OrthoDB" id="10294229at2759"/>
<dbReference type="Proteomes" id="UP000606974">
    <property type="component" value="Unassembled WGS sequence"/>
</dbReference>
<sequence length="516" mass="57275">MGQRRRHQRTETLSLRQVQQTLTSTRISQSSGTVVSAGGDQHALKSGPARPDHSAEGTRREGSLRAPESGSSRQARLQAAPACNEGDSPGHRSALTLQQAVHSWPRRTRAVQQPSQSGYPQEETPVSATTGQTASSSRDAQHNFTGERNEQPHTASQEIRAGPSLRNPPSEAPAAGTRSLVLGTHPIPRQQNPSSAVDEPSSPSSFQILVEAQFLIAPKAEEHYRPTVEAFVGLLAENHNRLVGSTHPAMVKKMQRSRVPSGKAEDWHVYMGSVQPPTISVPQKITLTSPLFHNSDPALWQEHVAMTWTYLTKYYQIREDAQCYNKVYINFDRSSWEFGDVKKIAQAITHFEPALDLLLHNGMSRSNSWLNNLPDTCFMEEANRTRSQAIAAIQDAGRPWQMLRPLQGRGHVYCFICYYNSWSVVWKMVMEPIHFCKPEATSVAAEAASWAYFAKLFIQAALACRSPQELQNIPPNHEGLQHFMSGKRPPLGSTLLGTHKSRRGQGAHPRPSTQDQ</sequence>
<feature type="compositionally biased region" description="Low complexity" evidence="1">
    <location>
        <begin position="193"/>
        <end position="203"/>
    </location>
</feature>
<evidence type="ECO:0000313" key="2">
    <source>
        <dbReference type="EMBL" id="KAF7508052.1"/>
    </source>
</evidence>
<feature type="compositionally biased region" description="Basic and acidic residues" evidence="1">
    <location>
        <begin position="50"/>
        <end position="63"/>
    </location>
</feature>
<feature type="region of interest" description="Disordered" evidence="1">
    <location>
        <begin position="184"/>
        <end position="203"/>
    </location>
</feature>
<feature type="compositionally biased region" description="Polar residues" evidence="1">
    <location>
        <begin position="110"/>
        <end position="138"/>
    </location>
</feature>
<keyword evidence="3" id="KW-1185">Reference proteome</keyword>
<feature type="region of interest" description="Disordered" evidence="1">
    <location>
        <begin position="1"/>
        <end position="176"/>
    </location>
</feature>